<dbReference type="PANTHER" id="PTHR28595">
    <property type="entry name" value="39S RIBOSOMAL PROTEIN L54, MITOCHONDRIAL"/>
    <property type="match status" value="1"/>
</dbReference>
<dbReference type="GO" id="GO:0003735">
    <property type="term" value="F:structural constituent of ribosome"/>
    <property type="evidence" value="ECO:0007669"/>
    <property type="project" value="TreeGrafter"/>
</dbReference>
<dbReference type="RefSeq" id="XP_066070107.1">
    <property type="nucleotide sequence ID" value="XM_066214010.1"/>
</dbReference>
<evidence type="ECO:0000256" key="1">
    <source>
        <dbReference type="ARBA" id="ARBA00004173"/>
    </source>
</evidence>
<gene>
    <name evidence="8" type="ORF">L203_104630</name>
</gene>
<evidence type="ECO:0000256" key="7">
    <source>
        <dbReference type="ARBA" id="ARBA00035179"/>
    </source>
</evidence>
<comment type="subcellular location">
    <subcellularLocation>
        <location evidence="1">Mitochondrion</location>
    </subcellularLocation>
</comment>
<comment type="similarity">
    <text evidence="6">Belongs to the mitochondrion-specific ribosomal protein mL54 family.</text>
</comment>
<dbReference type="GO" id="GO:0005762">
    <property type="term" value="C:mitochondrial large ribosomal subunit"/>
    <property type="evidence" value="ECO:0007669"/>
    <property type="project" value="TreeGrafter"/>
</dbReference>
<keyword evidence="4" id="KW-0496">Mitochondrion</keyword>
<reference evidence="8" key="1">
    <citation type="submission" date="2016-06" db="EMBL/GenBank/DDBJ databases">
        <authorList>
            <person name="Cuomo C."/>
            <person name="Litvintseva A."/>
            <person name="Heitman J."/>
            <person name="Chen Y."/>
            <person name="Sun S."/>
            <person name="Springer D."/>
            <person name="Dromer F."/>
            <person name="Young S."/>
            <person name="Zeng Q."/>
            <person name="Chapman S."/>
            <person name="Gujja S."/>
            <person name="Saif S."/>
            <person name="Birren B."/>
        </authorList>
    </citation>
    <scope>NUCLEOTIDE SEQUENCE</scope>
    <source>
        <strain evidence="8">CBS 7841</strain>
    </source>
</reference>
<accession>A0AAJ8JVU6</accession>
<evidence type="ECO:0000256" key="2">
    <source>
        <dbReference type="ARBA" id="ARBA00022946"/>
    </source>
</evidence>
<organism evidence="8 9">
    <name type="scientific">Cryptococcus depauperatus CBS 7841</name>
    <dbReference type="NCBI Taxonomy" id="1295531"/>
    <lineage>
        <taxon>Eukaryota</taxon>
        <taxon>Fungi</taxon>
        <taxon>Dikarya</taxon>
        <taxon>Basidiomycota</taxon>
        <taxon>Agaricomycotina</taxon>
        <taxon>Tremellomycetes</taxon>
        <taxon>Tremellales</taxon>
        <taxon>Cryptococcaceae</taxon>
        <taxon>Cryptococcus</taxon>
    </lineage>
</organism>
<dbReference type="EMBL" id="CP143788">
    <property type="protein sequence ID" value="WVN89407.1"/>
    <property type="molecule type" value="Genomic_DNA"/>
</dbReference>
<dbReference type="GeneID" id="91088840"/>
<dbReference type="Pfam" id="PF08561">
    <property type="entry name" value="Ribosomal_L37"/>
    <property type="match status" value="1"/>
</dbReference>
<name>A0AAJ8JVU6_9TREE</name>
<evidence type="ECO:0000256" key="3">
    <source>
        <dbReference type="ARBA" id="ARBA00022980"/>
    </source>
</evidence>
<evidence type="ECO:0000256" key="6">
    <source>
        <dbReference type="ARBA" id="ARBA00033752"/>
    </source>
</evidence>
<reference evidence="8" key="3">
    <citation type="submission" date="2024-01" db="EMBL/GenBank/DDBJ databases">
        <authorList>
            <person name="Coelho M.A."/>
            <person name="David-Palma M."/>
            <person name="Shea T."/>
            <person name="Sun S."/>
            <person name="Cuomo C.A."/>
            <person name="Heitman J."/>
        </authorList>
    </citation>
    <scope>NUCLEOTIDE SEQUENCE</scope>
    <source>
        <strain evidence="8">CBS 7841</strain>
    </source>
</reference>
<dbReference type="InterPro" id="IPR013870">
    <property type="entry name" value="Ribosomal_mL54"/>
</dbReference>
<proteinExistence type="inferred from homology"/>
<keyword evidence="9" id="KW-1185">Reference proteome</keyword>
<evidence type="ECO:0000313" key="8">
    <source>
        <dbReference type="EMBL" id="WVN89407.1"/>
    </source>
</evidence>
<dbReference type="AlphaFoldDB" id="A0AAJ8JVU6"/>
<protein>
    <recommendedName>
        <fullName evidence="7">Large ribosomal subunit protein mL54</fullName>
    </recommendedName>
</protein>
<reference evidence="8" key="2">
    <citation type="journal article" date="2022" name="Elife">
        <title>Obligate sexual reproduction of a homothallic fungus closely related to the Cryptococcus pathogenic species complex.</title>
        <authorList>
            <person name="Passer A.R."/>
            <person name="Clancey S.A."/>
            <person name="Shea T."/>
            <person name="David-Palma M."/>
            <person name="Averette A.F."/>
            <person name="Boekhout T."/>
            <person name="Porcel B.M."/>
            <person name="Nowrousian M."/>
            <person name="Cuomo C.A."/>
            <person name="Sun S."/>
            <person name="Heitman J."/>
            <person name="Coelho M.A."/>
        </authorList>
    </citation>
    <scope>NUCLEOTIDE SEQUENCE</scope>
    <source>
        <strain evidence="8">CBS 7841</strain>
    </source>
</reference>
<dbReference type="Proteomes" id="UP000094043">
    <property type="component" value="Chromosome 5"/>
</dbReference>
<sequence length="130" mass="14293">MLSTSSAARALYRRPTPFCLSTASFSSSPFVLAPKSKAGKIVSSCPSGTTLTGLSILKDKPDPVALPDDQYPSWLWRILEDTGKEHKTEENAVKLSAEGNEEFDMAKEKKKLKNLNRENIKAANYLKSTT</sequence>
<keyword evidence="5" id="KW-0687">Ribonucleoprotein</keyword>
<dbReference type="PANTHER" id="PTHR28595:SF1">
    <property type="entry name" value="LARGE RIBOSOMAL SUBUNIT PROTEIN ML54"/>
    <property type="match status" value="1"/>
</dbReference>
<evidence type="ECO:0000256" key="4">
    <source>
        <dbReference type="ARBA" id="ARBA00023128"/>
    </source>
</evidence>
<dbReference type="KEGG" id="cdep:91088840"/>
<evidence type="ECO:0000256" key="5">
    <source>
        <dbReference type="ARBA" id="ARBA00023274"/>
    </source>
</evidence>
<evidence type="ECO:0000313" key="9">
    <source>
        <dbReference type="Proteomes" id="UP000094043"/>
    </source>
</evidence>
<keyword evidence="3" id="KW-0689">Ribosomal protein</keyword>
<keyword evidence="2" id="KW-0809">Transit peptide</keyword>